<organism evidence="6 7">
    <name type="scientific">Shewanella eurypsychrophilus</name>
    <dbReference type="NCBI Taxonomy" id="2593656"/>
    <lineage>
        <taxon>Bacteria</taxon>
        <taxon>Pseudomonadati</taxon>
        <taxon>Pseudomonadota</taxon>
        <taxon>Gammaproteobacteria</taxon>
        <taxon>Alteromonadales</taxon>
        <taxon>Shewanellaceae</taxon>
        <taxon>Shewanella</taxon>
    </lineage>
</organism>
<keyword evidence="6" id="KW-0808">Transferase</keyword>
<sequence length="316" mass="35506">MKNNSSKKASSNLVSELIQPDLLSFLSNNSPVLQLMIDTLPVPIFYKDIAGVYLGCNKAFEEFIKLTRKQLIGRSVYELFDKELADVYQQADQALFDSPGNQVYEKQIKSLQGDDLFVKFHKTSFMDTDGNVAGLIGVIFDITEQKRLEAVLTKHATLDDLTGLYNRREGLRQGEIHHKIASRGGSQLAVFMLDVDYFKQVNDRYGHIVGDKALQFIAKKLLSTSRMNDVLIRYGGEEFLIIVSGTSEGDAAVLAEYYRETLANSAMSLDDGKQLRLTVSIGVSYFRQQNLQTMIHQADTALYEAKGRNRNTVCSF</sequence>
<dbReference type="EMBL" id="CP045503">
    <property type="protein sequence ID" value="QPG58071.1"/>
    <property type="molecule type" value="Genomic_DNA"/>
</dbReference>
<dbReference type="CDD" id="cd00130">
    <property type="entry name" value="PAS"/>
    <property type="match status" value="1"/>
</dbReference>
<dbReference type="PROSITE" id="PS50113">
    <property type="entry name" value="PAC"/>
    <property type="match status" value="1"/>
</dbReference>
<dbReference type="Proteomes" id="UP000316416">
    <property type="component" value="Chromosome"/>
</dbReference>
<evidence type="ECO:0000259" key="4">
    <source>
        <dbReference type="PROSITE" id="PS50113"/>
    </source>
</evidence>
<dbReference type="SMART" id="SM00267">
    <property type="entry name" value="GGDEF"/>
    <property type="match status" value="1"/>
</dbReference>
<dbReference type="PANTHER" id="PTHR45138">
    <property type="entry name" value="REGULATORY COMPONENTS OF SENSORY TRANSDUCTION SYSTEM"/>
    <property type="match status" value="1"/>
</dbReference>
<dbReference type="InterPro" id="IPR013656">
    <property type="entry name" value="PAS_4"/>
</dbReference>
<evidence type="ECO:0000259" key="3">
    <source>
        <dbReference type="PROSITE" id="PS50112"/>
    </source>
</evidence>
<keyword evidence="6" id="KW-0548">Nucleotidyltransferase</keyword>
<dbReference type="GO" id="GO:0052621">
    <property type="term" value="F:diguanylate cyclase activity"/>
    <property type="evidence" value="ECO:0007669"/>
    <property type="project" value="UniProtKB-EC"/>
</dbReference>
<feature type="domain" description="GGDEF" evidence="5">
    <location>
        <begin position="186"/>
        <end position="316"/>
    </location>
</feature>
<gene>
    <name evidence="6" type="ORF">FM038_011900</name>
</gene>
<evidence type="ECO:0000256" key="1">
    <source>
        <dbReference type="ARBA" id="ARBA00012528"/>
    </source>
</evidence>
<comment type="catalytic activity">
    <reaction evidence="2">
        <text>2 GTP = 3',3'-c-di-GMP + 2 diphosphate</text>
        <dbReference type="Rhea" id="RHEA:24898"/>
        <dbReference type="ChEBI" id="CHEBI:33019"/>
        <dbReference type="ChEBI" id="CHEBI:37565"/>
        <dbReference type="ChEBI" id="CHEBI:58805"/>
        <dbReference type="EC" id="2.7.7.65"/>
    </reaction>
</comment>
<dbReference type="Gene3D" id="3.30.450.20">
    <property type="entry name" value="PAS domain"/>
    <property type="match status" value="1"/>
</dbReference>
<dbReference type="InterPro" id="IPR000160">
    <property type="entry name" value="GGDEF_dom"/>
</dbReference>
<dbReference type="Pfam" id="PF00990">
    <property type="entry name" value="GGDEF"/>
    <property type="match status" value="1"/>
</dbReference>
<proteinExistence type="predicted"/>
<feature type="domain" description="PAS" evidence="3">
    <location>
        <begin position="29"/>
        <end position="99"/>
    </location>
</feature>
<reference evidence="6" key="1">
    <citation type="submission" date="2021-07" db="EMBL/GenBank/DDBJ databases">
        <title>Shewanella sp. YLB-07 whole genome sequence.</title>
        <authorList>
            <person name="Yu L."/>
        </authorList>
    </citation>
    <scope>NUCLEOTIDE SEQUENCE</scope>
    <source>
        <strain evidence="6">YLB-08</strain>
    </source>
</reference>
<evidence type="ECO:0000256" key="2">
    <source>
        <dbReference type="ARBA" id="ARBA00034247"/>
    </source>
</evidence>
<dbReference type="RefSeq" id="WP_142874899.1">
    <property type="nucleotide sequence ID" value="NZ_CP045503.2"/>
</dbReference>
<dbReference type="EC" id="2.7.7.65" evidence="1"/>
<keyword evidence="7" id="KW-1185">Reference proteome</keyword>
<evidence type="ECO:0000313" key="7">
    <source>
        <dbReference type="Proteomes" id="UP000316416"/>
    </source>
</evidence>
<protein>
    <recommendedName>
        <fullName evidence="1">diguanylate cyclase</fullName>
        <ecNumber evidence="1">2.7.7.65</ecNumber>
    </recommendedName>
</protein>
<dbReference type="NCBIfam" id="TIGR00254">
    <property type="entry name" value="GGDEF"/>
    <property type="match status" value="1"/>
</dbReference>
<dbReference type="InterPro" id="IPR043128">
    <property type="entry name" value="Rev_trsase/Diguanyl_cyclase"/>
</dbReference>
<name>A0ABX6V607_9GAMM</name>
<dbReference type="InterPro" id="IPR000700">
    <property type="entry name" value="PAS-assoc_C"/>
</dbReference>
<dbReference type="InterPro" id="IPR029787">
    <property type="entry name" value="Nucleotide_cyclase"/>
</dbReference>
<dbReference type="NCBIfam" id="TIGR00229">
    <property type="entry name" value="sensory_box"/>
    <property type="match status" value="1"/>
</dbReference>
<dbReference type="InterPro" id="IPR050469">
    <property type="entry name" value="Diguanylate_Cyclase"/>
</dbReference>
<dbReference type="Gene3D" id="3.30.70.270">
    <property type="match status" value="1"/>
</dbReference>
<evidence type="ECO:0000259" key="5">
    <source>
        <dbReference type="PROSITE" id="PS50887"/>
    </source>
</evidence>
<dbReference type="CDD" id="cd01949">
    <property type="entry name" value="GGDEF"/>
    <property type="match status" value="1"/>
</dbReference>
<dbReference type="InterPro" id="IPR035965">
    <property type="entry name" value="PAS-like_dom_sf"/>
</dbReference>
<feature type="domain" description="PAC" evidence="4">
    <location>
        <begin position="102"/>
        <end position="154"/>
    </location>
</feature>
<evidence type="ECO:0000313" key="6">
    <source>
        <dbReference type="EMBL" id="QPG58071.1"/>
    </source>
</evidence>
<dbReference type="SMART" id="SM00091">
    <property type="entry name" value="PAS"/>
    <property type="match status" value="1"/>
</dbReference>
<dbReference type="PANTHER" id="PTHR45138:SF9">
    <property type="entry name" value="DIGUANYLATE CYCLASE DGCM-RELATED"/>
    <property type="match status" value="1"/>
</dbReference>
<dbReference type="PROSITE" id="PS50112">
    <property type="entry name" value="PAS"/>
    <property type="match status" value="1"/>
</dbReference>
<dbReference type="SUPFAM" id="SSF55785">
    <property type="entry name" value="PYP-like sensor domain (PAS domain)"/>
    <property type="match status" value="1"/>
</dbReference>
<dbReference type="PROSITE" id="PS50887">
    <property type="entry name" value="GGDEF"/>
    <property type="match status" value="1"/>
</dbReference>
<dbReference type="InterPro" id="IPR000014">
    <property type="entry name" value="PAS"/>
</dbReference>
<dbReference type="Pfam" id="PF08448">
    <property type="entry name" value="PAS_4"/>
    <property type="match status" value="1"/>
</dbReference>
<dbReference type="SUPFAM" id="SSF55073">
    <property type="entry name" value="Nucleotide cyclase"/>
    <property type="match status" value="1"/>
</dbReference>
<accession>A0ABX6V607</accession>